<organism evidence="1 2">
    <name type="scientific">Heterostelium pallidum (strain ATCC 26659 / Pp 5 / PN500)</name>
    <name type="common">Cellular slime mold</name>
    <name type="synonym">Polysphondylium pallidum</name>
    <dbReference type="NCBI Taxonomy" id="670386"/>
    <lineage>
        <taxon>Eukaryota</taxon>
        <taxon>Amoebozoa</taxon>
        <taxon>Evosea</taxon>
        <taxon>Eumycetozoa</taxon>
        <taxon>Dictyostelia</taxon>
        <taxon>Acytosteliales</taxon>
        <taxon>Acytosteliaceae</taxon>
        <taxon>Heterostelium</taxon>
    </lineage>
</organism>
<name>D3BL75_HETP5</name>
<proteinExistence type="predicted"/>
<dbReference type="Proteomes" id="UP000001396">
    <property type="component" value="Unassembled WGS sequence"/>
</dbReference>
<sequence>MWMIVYKDHNTSYTMLDFQTALSSMGSVQSNNSIFKSQVGVTGTSSNQSSNKIAFSDVKVDDLDHQNKIINGNAVIDLNL</sequence>
<dbReference type="AlphaFoldDB" id="D3BL75"/>
<dbReference type="GeneID" id="31364782"/>
<dbReference type="EMBL" id="ADBJ01000039">
    <property type="protein sequence ID" value="EFA77809.1"/>
    <property type="molecule type" value="Genomic_DNA"/>
</dbReference>
<keyword evidence="2" id="KW-1185">Reference proteome</keyword>
<dbReference type="RefSeq" id="XP_020429937.1">
    <property type="nucleotide sequence ID" value="XM_020580104.1"/>
</dbReference>
<dbReference type="InParanoid" id="D3BL75"/>
<protein>
    <submittedName>
        <fullName evidence="1">Uncharacterized protein</fullName>
    </submittedName>
</protein>
<evidence type="ECO:0000313" key="2">
    <source>
        <dbReference type="Proteomes" id="UP000001396"/>
    </source>
</evidence>
<reference evidence="1 2" key="1">
    <citation type="journal article" date="2011" name="Genome Res.">
        <title>Phylogeny-wide analysis of social amoeba genomes highlights ancient origins for complex intercellular communication.</title>
        <authorList>
            <person name="Heidel A.J."/>
            <person name="Lawal H.M."/>
            <person name="Felder M."/>
            <person name="Schilde C."/>
            <person name="Helps N.R."/>
            <person name="Tunggal B."/>
            <person name="Rivero F."/>
            <person name="John U."/>
            <person name="Schleicher M."/>
            <person name="Eichinger L."/>
            <person name="Platzer M."/>
            <person name="Noegel A.A."/>
            <person name="Schaap P."/>
            <person name="Gloeckner G."/>
        </authorList>
    </citation>
    <scope>NUCLEOTIDE SEQUENCE [LARGE SCALE GENOMIC DNA]</scope>
    <source>
        <strain evidence="2">ATCC 26659 / Pp 5 / PN500</strain>
    </source>
</reference>
<gene>
    <name evidence="1" type="ORF">PPL_09307</name>
</gene>
<evidence type="ECO:0000313" key="1">
    <source>
        <dbReference type="EMBL" id="EFA77809.1"/>
    </source>
</evidence>
<comment type="caution">
    <text evidence="1">The sequence shown here is derived from an EMBL/GenBank/DDBJ whole genome shotgun (WGS) entry which is preliminary data.</text>
</comment>
<accession>D3BL75</accession>